<accession>A0A6N9T9W4</accession>
<keyword evidence="1" id="KW-0812">Transmembrane</keyword>
<dbReference type="Gene3D" id="3.90.1580.10">
    <property type="entry name" value="paralog of FGE (formylglycine-generating enzyme)"/>
    <property type="match status" value="1"/>
</dbReference>
<evidence type="ECO:0000313" key="4">
    <source>
        <dbReference type="Proteomes" id="UP000471381"/>
    </source>
</evidence>
<evidence type="ECO:0000259" key="2">
    <source>
        <dbReference type="Pfam" id="PF03781"/>
    </source>
</evidence>
<dbReference type="PANTHER" id="PTHR23150:SF19">
    <property type="entry name" value="FORMYLGLYCINE-GENERATING ENZYME"/>
    <property type="match status" value="1"/>
</dbReference>
<evidence type="ECO:0000256" key="1">
    <source>
        <dbReference type="SAM" id="Phobius"/>
    </source>
</evidence>
<reference evidence="3 4" key="1">
    <citation type="submission" date="2020-01" db="EMBL/GenBank/DDBJ databases">
        <title>Genomes of bacteria type strains.</title>
        <authorList>
            <person name="Chen J."/>
            <person name="Zhu S."/>
            <person name="Yang J."/>
        </authorList>
    </citation>
    <scope>NUCLEOTIDE SEQUENCE [LARGE SCALE GENOMIC DNA]</scope>
    <source>
        <strain evidence="3 4">LMG 24078</strain>
    </source>
</reference>
<sequence>MAFQRTLPLILLTLTCIVAAGIFIALFNKKSTTNYQPCRLPEYVIDSFVLVKGGGFIQGKDAVYPEEGPPQKVFVSSFKLQTTEVTNKQFAKFVAQTGYVTDAEKGTGSAQFLESETPWITSSWWSLDSGATWKTPDGAGSNLEGRALHPVVHVTLNDARAYAEWAGGRIPTEIEWEYAASLGLFDPLEPESGMQAPDGTPRANVWTGTFPDNNTEEDGFTGTAPVGCFEQNLIGAYDMIGNVWEWTESRYGKANPRFTIKGGSFLCGSNYCRRYRASARQGMEQDFSTVHIGFRIAKKIAK</sequence>
<keyword evidence="4" id="KW-1185">Reference proteome</keyword>
<evidence type="ECO:0000313" key="3">
    <source>
        <dbReference type="EMBL" id="NDW13950.1"/>
    </source>
</evidence>
<dbReference type="InterPro" id="IPR042095">
    <property type="entry name" value="SUMF_sf"/>
</dbReference>
<organism evidence="3 4">
    <name type="scientific">Alteromonas genovensis</name>
    <dbReference type="NCBI Taxonomy" id="471225"/>
    <lineage>
        <taxon>Bacteria</taxon>
        <taxon>Pseudomonadati</taxon>
        <taxon>Pseudomonadota</taxon>
        <taxon>Gammaproteobacteria</taxon>
        <taxon>Alteromonadales</taxon>
        <taxon>Alteromonadaceae</taxon>
        <taxon>Alteromonas/Salinimonas group</taxon>
        <taxon>Alteromonas</taxon>
    </lineage>
</organism>
<gene>
    <name evidence="3" type="ORF">GTQ48_00190</name>
</gene>
<comment type="caution">
    <text evidence="3">The sequence shown here is derived from an EMBL/GenBank/DDBJ whole genome shotgun (WGS) entry which is preliminary data.</text>
</comment>
<dbReference type="AlphaFoldDB" id="A0A6N9T9W4"/>
<dbReference type="InterPro" id="IPR016187">
    <property type="entry name" value="CTDL_fold"/>
</dbReference>
<dbReference type="SUPFAM" id="SSF56436">
    <property type="entry name" value="C-type lectin-like"/>
    <property type="match status" value="1"/>
</dbReference>
<dbReference type="Proteomes" id="UP000471381">
    <property type="component" value="Unassembled WGS sequence"/>
</dbReference>
<proteinExistence type="predicted"/>
<dbReference type="Pfam" id="PF03781">
    <property type="entry name" value="FGE-sulfatase"/>
    <property type="match status" value="1"/>
</dbReference>
<name>A0A6N9T9W4_9ALTE</name>
<feature type="transmembrane region" description="Helical" evidence="1">
    <location>
        <begin position="7"/>
        <end position="27"/>
    </location>
</feature>
<protein>
    <submittedName>
        <fullName evidence="3">SUMF1/EgtB/PvdO family nonheme iron enzyme</fullName>
    </submittedName>
</protein>
<feature type="domain" description="Sulfatase-modifying factor enzyme-like" evidence="2">
    <location>
        <begin position="46"/>
        <end position="298"/>
    </location>
</feature>
<dbReference type="InterPro" id="IPR005532">
    <property type="entry name" value="SUMF_dom"/>
</dbReference>
<dbReference type="GO" id="GO:0120147">
    <property type="term" value="F:formylglycine-generating oxidase activity"/>
    <property type="evidence" value="ECO:0007669"/>
    <property type="project" value="TreeGrafter"/>
</dbReference>
<dbReference type="EMBL" id="JAAAWO010000001">
    <property type="protein sequence ID" value="NDW13950.1"/>
    <property type="molecule type" value="Genomic_DNA"/>
</dbReference>
<dbReference type="InterPro" id="IPR051043">
    <property type="entry name" value="Sulfatase_Mod_Factor_Kinase"/>
</dbReference>
<dbReference type="PANTHER" id="PTHR23150">
    <property type="entry name" value="SULFATASE MODIFYING FACTOR 1, 2"/>
    <property type="match status" value="1"/>
</dbReference>
<keyword evidence="1" id="KW-0472">Membrane</keyword>
<keyword evidence="1" id="KW-1133">Transmembrane helix</keyword>